<evidence type="ECO:0000259" key="1">
    <source>
        <dbReference type="Pfam" id="PF06568"/>
    </source>
</evidence>
<protein>
    <submittedName>
        <fullName evidence="2">DUF1127 domain-containing protein</fullName>
    </submittedName>
</protein>
<dbReference type="AlphaFoldDB" id="A0A7W4LJ09"/>
<organism evidence="2 3">
    <name type="scientific">Aquipseudomonas ullengensis</name>
    <dbReference type="NCBI Taxonomy" id="2759166"/>
    <lineage>
        <taxon>Bacteria</taxon>
        <taxon>Pseudomonadati</taxon>
        <taxon>Pseudomonadota</taxon>
        <taxon>Gammaproteobacteria</taxon>
        <taxon>Pseudomonadales</taxon>
        <taxon>Pseudomonadaceae</taxon>
        <taxon>Aquipseudomonas</taxon>
    </lineage>
</organism>
<evidence type="ECO:0000313" key="2">
    <source>
        <dbReference type="EMBL" id="MBB2494078.1"/>
    </source>
</evidence>
<sequence length="74" mass="8741">MRELSDLSVTLREHEVLPARLPLRKLAARWQRLCQRLATRRALLQLDSHLLDDIGLTAEQARQEATRPFWQLLR</sequence>
<proteinExistence type="predicted"/>
<dbReference type="EMBL" id="JACJUD010000001">
    <property type="protein sequence ID" value="MBB2494078.1"/>
    <property type="molecule type" value="Genomic_DNA"/>
</dbReference>
<dbReference type="RefSeq" id="WP_183087630.1">
    <property type="nucleotide sequence ID" value="NZ_JACJUD010000001.1"/>
</dbReference>
<dbReference type="Pfam" id="PF06568">
    <property type="entry name" value="YjiS-like"/>
    <property type="match status" value="1"/>
</dbReference>
<evidence type="ECO:0000313" key="3">
    <source>
        <dbReference type="Proteomes" id="UP000542720"/>
    </source>
</evidence>
<dbReference type="InterPro" id="IPR009506">
    <property type="entry name" value="YjiS-like"/>
</dbReference>
<keyword evidence="3" id="KW-1185">Reference proteome</keyword>
<feature type="domain" description="YjiS-like" evidence="1">
    <location>
        <begin position="26"/>
        <end position="62"/>
    </location>
</feature>
<accession>A0A7W4LJ09</accession>
<reference evidence="2 3" key="1">
    <citation type="submission" date="2020-08" db="EMBL/GenBank/DDBJ databases">
        <authorList>
            <person name="Kim C.M."/>
        </authorList>
    </citation>
    <scope>NUCLEOTIDE SEQUENCE [LARGE SCALE GENOMIC DNA]</scope>
    <source>
        <strain evidence="2 3">UL070</strain>
    </source>
</reference>
<dbReference type="Proteomes" id="UP000542720">
    <property type="component" value="Unassembled WGS sequence"/>
</dbReference>
<comment type="caution">
    <text evidence="2">The sequence shown here is derived from an EMBL/GenBank/DDBJ whole genome shotgun (WGS) entry which is preliminary data.</text>
</comment>
<gene>
    <name evidence="2" type="ORF">H3H51_03540</name>
</gene>
<name>A0A7W4LJ09_9GAMM</name>